<evidence type="ECO:0000259" key="1">
    <source>
        <dbReference type="Pfam" id="PF08722"/>
    </source>
</evidence>
<evidence type="ECO:0000313" key="2">
    <source>
        <dbReference type="EMBL" id="RFP79243.1"/>
    </source>
</evidence>
<keyword evidence="3" id="KW-1185">Reference proteome</keyword>
<dbReference type="Pfam" id="PF08722">
    <property type="entry name" value="Tn7_TnsA-like_N"/>
    <property type="match status" value="1"/>
</dbReference>
<protein>
    <submittedName>
        <fullName evidence="2">Transposase</fullName>
    </submittedName>
</protein>
<proteinExistence type="predicted"/>
<dbReference type="GO" id="GO:0003676">
    <property type="term" value="F:nucleic acid binding"/>
    <property type="evidence" value="ECO:0007669"/>
    <property type="project" value="InterPro"/>
</dbReference>
<dbReference type="InterPro" id="IPR011856">
    <property type="entry name" value="tRNA_endonuc-like_dom_sf"/>
</dbReference>
<dbReference type="Gene3D" id="3.40.1350.10">
    <property type="match status" value="1"/>
</dbReference>
<name>A0A372EK07_9BURK</name>
<dbReference type="SUPFAM" id="SSF52980">
    <property type="entry name" value="Restriction endonuclease-like"/>
    <property type="match status" value="1"/>
</dbReference>
<comment type="caution">
    <text evidence="2">The sequence shown here is derived from an EMBL/GenBank/DDBJ whole genome shotgun (WGS) entry which is preliminary data.</text>
</comment>
<sequence length="318" mass="36683">MYESSSGLVNPLSFLLFLGDCMRTTKRFTPKVLERFERQGRGSGTYDLYVPWHQVGRGDPASVGRSHLHIWNGRQRHLLSDQELVGLYFIRMLTDVTDCLEQYRLSIEPSNHPLLDYDQGNPLRLFPGTVGLCLQLGVKHPRTSGDGATALWRMSTDFFVVRRGGDGRFNATAVACKQDARLPKRKMNLLEVERAYWECRGIDWLLITPEVFHPAVADNLKTVACWTRHRDTTEQERTFASKLVELNQFRSITELIHLLTKHLGSEPQAQKALWQSVVHGPLSVDLRRPIKFHVPFRLIEREAFLAYNPIEMRRTSWK</sequence>
<accession>A0A372EK07</accession>
<organism evidence="2 3">
    <name type="scientific">Hydrogenophaga borbori</name>
    <dbReference type="NCBI Taxonomy" id="2294117"/>
    <lineage>
        <taxon>Bacteria</taxon>
        <taxon>Pseudomonadati</taxon>
        <taxon>Pseudomonadota</taxon>
        <taxon>Betaproteobacteria</taxon>
        <taxon>Burkholderiales</taxon>
        <taxon>Comamonadaceae</taxon>
        <taxon>Hydrogenophaga</taxon>
    </lineage>
</organism>
<reference evidence="2 3" key="1">
    <citation type="submission" date="2018-08" db="EMBL/GenBank/DDBJ databases">
        <title>Hydrogenophaga sp. LA-38 isolated from sludge.</title>
        <authorList>
            <person name="Im W.-T."/>
        </authorList>
    </citation>
    <scope>NUCLEOTIDE SEQUENCE [LARGE SCALE GENOMIC DNA]</scope>
    <source>
        <strain evidence="2 3">LA-38</strain>
    </source>
</reference>
<dbReference type="AlphaFoldDB" id="A0A372EK07"/>
<dbReference type="InterPro" id="IPR011335">
    <property type="entry name" value="Restrct_endonuc-II-like"/>
</dbReference>
<gene>
    <name evidence="2" type="ORF">DY262_09685</name>
</gene>
<dbReference type="InterPro" id="IPR014833">
    <property type="entry name" value="TnsA_N"/>
</dbReference>
<dbReference type="Proteomes" id="UP000261931">
    <property type="component" value="Unassembled WGS sequence"/>
</dbReference>
<feature type="domain" description="TnsA endonuclease N-terminal" evidence="1">
    <location>
        <begin position="129"/>
        <end position="208"/>
    </location>
</feature>
<dbReference type="EMBL" id="QVLS01000005">
    <property type="protein sequence ID" value="RFP79243.1"/>
    <property type="molecule type" value="Genomic_DNA"/>
</dbReference>
<dbReference type="RefSeq" id="WP_116958702.1">
    <property type="nucleotide sequence ID" value="NZ_JBBCKC010000070.1"/>
</dbReference>
<evidence type="ECO:0000313" key="3">
    <source>
        <dbReference type="Proteomes" id="UP000261931"/>
    </source>
</evidence>